<dbReference type="PANTHER" id="PTHR32322">
    <property type="entry name" value="INNER MEMBRANE TRANSPORTER"/>
    <property type="match status" value="1"/>
</dbReference>
<feature type="domain" description="EamA" evidence="8">
    <location>
        <begin position="190"/>
        <end position="326"/>
    </location>
</feature>
<keyword evidence="5 7" id="KW-0472">Membrane</keyword>
<dbReference type="InterPro" id="IPR050638">
    <property type="entry name" value="AA-Vitamin_Transporters"/>
</dbReference>
<evidence type="ECO:0000256" key="1">
    <source>
        <dbReference type="ARBA" id="ARBA00004141"/>
    </source>
</evidence>
<evidence type="ECO:0000313" key="9">
    <source>
        <dbReference type="EMBL" id="NBI34474.1"/>
    </source>
</evidence>
<evidence type="ECO:0000256" key="6">
    <source>
        <dbReference type="SAM" id="MobiDB-lite"/>
    </source>
</evidence>
<feature type="transmembrane region" description="Helical" evidence="7">
    <location>
        <begin position="289"/>
        <end position="305"/>
    </location>
</feature>
<organism evidence="9">
    <name type="scientific">Muribaculaceae bacterium Z82</name>
    <dbReference type="NCBI Taxonomy" id="2304548"/>
    <lineage>
        <taxon>Bacteria</taxon>
        <taxon>Pseudomonadati</taxon>
        <taxon>Bacteroidota</taxon>
        <taxon>Bacteroidia</taxon>
        <taxon>Bacteroidales</taxon>
        <taxon>Muribaculaceae</taxon>
    </lineage>
</organism>
<evidence type="ECO:0000259" key="8">
    <source>
        <dbReference type="Pfam" id="PF00892"/>
    </source>
</evidence>
<dbReference type="SUPFAM" id="SSF103481">
    <property type="entry name" value="Multidrug resistance efflux transporter EmrE"/>
    <property type="match status" value="2"/>
</dbReference>
<feature type="transmembrane region" description="Helical" evidence="7">
    <location>
        <begin position="21"/>
        <end position="41"/>
    </location>
</feature>
<feature type="transmembrane region" description="Helical" evidence="7">
    <location>
        <begin position="100"/>
        <end position="121"/>
    </location>
</feature>
<proteinExistence type="inferred from homology"/>
<feature type="transmembrane region" description="Helical" evidence="7">
    <location>
        <begin position="47"/>
        <end position="64"/>
    </location>
</feature>
<dbReference type="InterPro" id="IPR000620">
    <property type="entry name" value="EamA_dom"/>
</dbReference>
<dbReference type="EMBL" id="QWKH01000029">
    <property type="protein sequence ID" value="NBI34474.1"/>
    <property type="molecule type" value="Genomic_DNA"/>
</dbReference>
<accession>A0A7C9JEF5</accession>
<gene>
    <name evidence="9" type="ORF">D1639_05410</name>
</gene>
<comment type="subcellular location">
    <subcellularLocation>
        <location evidence="1">Membrane</location>
        <topology evidence="1">Multi-pass membrane protein</topology>
    </subcellularLocation>
</comment>
<feature type="transmembrane region" description="Helical" evidence="7">
    <location>
        <begin position="133"/>
        <end position="152"/>
    </location>
</feature>
<feature type="transmembrane region" description="Helical" evidence="7">
    <location>
        <begin position="224"/>
        <end position="244"/>
    </location>
</feature>
<feature type="domain" description="EamA" evidence="8">
    <location>
        <begin position="20"/>
        <end position="149"/>
    </location>
</feature>
<dbReference type="Pfam" id="PF00892">
    <property type="entry name" value="EamA"/>
    <property type="match status" value="2"/>
</dbReference>
<evidence type="ECO:0000256" key="4">
    <source>
        <dbReference type="ARBA" id="ARBA00022989"/>
    </source>
</evidence>
<comment type="similarity">
    <text evidence="2">Belongs to the EamA transporter family.</text>
</comment>
<feature type="transmembrane region" description="Helical" evidence="7">
    <location>
        <begin position="192"/>
        <end position="212"/>
    </location>
</feature>
<evidence type="ECO:0000256" key="7">
    <source>
        <dbReference type="SAM" id="Phobius"/>
    </source>
</evidence>
<feature type="transmembrane region" description="Helical" evidence="7">
    <location>
        <begin position="256"/>
        <end position="277"/>
    </location>
</feature>
<dbReference type="InterPro" id="IPR037185">
    <property type="entry name" value="EmrE-like"/>
</dbReference>
<evidence type="ECO:0000256" key="5">
    <source>
        <dbReference type="ARBA" id="ARBA00023136"/>
    </source>
</evidence>
<keyword evidence="3 7" id="KW-0812">Transmembrane</keyword>
<feature type="region of interest" description="Disordered" evidence="6">
    <location>
        <begin position="334"/>
        <end position="358"/>
    </location>
</feature>
<protein>
    <submittedName>
        <fullName evidence="9">DMT family transporter</fullName>
    </submittedName>
</protein>
<name>A0A7C9JEF5_9BACT</name>
<dbReference type="PANTHER" id="PTHR32322:SF2">
    <property type="entry name" value="EAMA DOMAIN-CONTAINING PROTEIN"/>
    <property type="match status" value="1"/>
</dbReference>
<sequence length="358" mass="36659">MQQGRRDEPSPKGWRFVKYHLIALFTVFVWGITFVSTKVLLADFTPLWILALRFAVGFLALCALRPRMLCLADRRHELLFVAAGATGIAAYYLLENVALVLTTATAAGVIVAASPLFTALLQAARGDRSALSARFFAGFAMAMAGLVIVGMGSTGAGAGAEATASAVSGASSAIASNSPDLAADPGTLGGDLLALAAALVWAVYSLLVKHIADLGYETVASTKRTFLWGLVFIVPATAAFGGPSPAPDAFTEPVNLANLLFLGAVASAACFVTWGVAVKRLGAVTSTTYIYLVPAITAAASIIVLGEPLNAAIVGGIALTIAGLVLSQWQPTAKRETGSSDAPGPASCAEDGQKAEGA</sequence>
<comment type="caution">
    <text evidence="9">The sequence shown here is derived from an EMBL/GenBank/DDBJ whole genome shotgun (WGS) entry which is preliminary data.</text>
</comment>
<evidence type="ECO:0000256" key="3">
    <source>
        <dbReference type="ARBA" id="ARBA00022692"/>
    </source>
</evidence>
<dbReference type="AlphaFoldDB" id="A0A7C9JEF5"/>
<feature type="transmembrane region" description="Helical" evidence="7">
    <location>
        <begin position="76"/>
        <end position="94"/>
    </location>
</feature>
<dbReference type="GO" id="GO:0016020">
    <property type="term" value="C:membrane"/>
    <property type="evidence" value="ECO:0007669"/>
    <property type="project" value="UniProtKB-SubCell"/>
</dbReference>
<keyword evidence="4 7" id="KW-1133">Transmembrane helix</keyword>
<reference evidence="9" key="1">
    <citation type="submission" date="2018-08" db="EMBL/GenBank/DDBJ databases">
        <title>Murine metabolic-syndrome-specific gut microbial biobank.</title>
        <authorList>
            <person name="Liu C."/>
        </authorList>
    </citation>
    <scope>NUCLEOTIDE SEQUENCE [LARGE SCALE GENOMIC DNA]</scope>
    <source>
        <strain evidence="9">Z82</strain>
    </source>
</reference>
<feature type="transmembrane region" description="Helical" evidence="7">
    <location>
        <begin position="311"/>
        <end position="329"/>
    </location>
</feature>
<evidence type="ECO:0000256" key="2">
    <source>
        <dbReference type="ARBA" id="ARBA00007362"/>
    </source>
</evidence>